<keyword evidence="2" id="KW-0812">Transmembrane</keyword>
<dbReference type="Gene3D" id="1.20.1260.10">
    <property type="match status" value="1"/>
</dbReference>
<feature type="transmembrane region" description="Helical" evidence="2">
    <location>
        <begin position="76"/>
        <end position="96"/>
    </location>
</feature>
<feature type="transmembrane region" description="Helical" evidence="2">
    <location>
        <begin position="44"/>
        <end position="64"/>
    </location>
</feature>
<keyword evidence="5" id="KW-1185">Reference proteome</keyword>
<keyword evidence="2" id="KW-1133">Transmembrane helix</keyword>
<dbReference type="RefSeq" id="WP_129233426.1">
    <property type="nucleotide sequence ID" value="NZ_SDPL01000026.1"/>
</dbReference>
<accession>A0A4Q2JUF4</accession>
<proteinExistence type="predicted"/>
<evidence type="ECO:0000256" key="2">
    <source>
        <dbReference type="SAM" id="Phobius"/>
    </source>
</evidence>
<gene>
    <name evidence="4" type="ORF">ESO86_03070</name>
</gene>
<evidence type="ECO:0000313" key="5">
    <source>
        <dbReference type="Proteomes" id="UP000292881"/>
    </source>
</evidence>
<comment type="caution">
    <text evidence="4">The sequence shown here is derived from an EMBL/GenBank/DDBJ whole genome shotgun (WGS) entry which is preliminary data.</text>
</comment>
<evidence type="ECO:0000256" key="1">
    <source>
        <dbReference type="SAM" id="MobiDB-lite"/>
    </source>
</evidence>
<dbReference type="AlphaFoldDB" id="A0A4Q2JUF4"/>
<dbReference type="InterPro" id="IPR005183">
    <property type="entry name" value="DUF305_CopM-like"/>
</dbReference>
<keyword evidence="2" id="KW-0472">Membrane</keyword>
<dbReference type="EMBL" id="SDPL01000026">
    <property type="protein sequence ID" value="RXZ50217.1"/>
    <property type="molecule type" value="Genomic_DNA"/>
</dbReference>
<feature type="compositionally biased region" description="Basic and acidic residues" evidence="1">
    <location>
        <begin position="1"/>
        <end position="18"/>
    </location>
</feature>
<evidence type="ECO:0000313" key="4">
    <source>
        <dbReference type="EMBL" id="RXZ50217.1"/>
    </source>
</evidence>
<name>A0A4Q2JUF4_9MICO</name>
<feature type="domain" description="DUF305" evidence="3">
    <location>
        <begin position="130"/>
        <end position="191"/>
    </location>
</feature>
<dbReference type="InterPro" id="IPR012347">
    <property type="entry name" value="Ferritin-like"/>
</dbReference>
<evidence type="ECO:0000259" key="3">
    <source>
        <dbReference type="Pfam" id="PF03713"/>
    </source>
</evidence>
<feature type="transmembrane region" description="Helical" evidence="2">
    <location>
        <begin position="103"/>
        <end position="121"/>
    </location>
</feature>
<dbReference type="Pfam" id="PF03713">
    <property type="entry name" value="DUF305"/>
    <property type="match status" value="1"/>
</dbReference>
<feature type="region of interest" description="Disordered" evidence="1">
    <location>
        <begin position="1"/>
        <end position="33"/>
    </location>
</feature>
<dbReference type="Proteomes" id="UP000292881">
    <property type="component" value="Unassembled WGS sequence"/>
</dbReference>
<reference evidence="4 5" key="1">
    <citation type="submission" date="2019-01" db="EMBL/GenBank/DDBJ databases">
        <authorList>
            <person name="Li J."/>
        </authorList>
    </citation>
    <scope>NUCLEOTIDE SEQUENCE [LARGE SCALE GENOMIC DNA]</scope>
    <source>
        <strain evidence="4 5">CGMCC 4.7180</strain>
    </source>
</reference>
<organism evidence="4 5">
    <name type="scientific">Agromyces binzhouensis</name>
    <dbReference type="NCBI Taxonomy" id="1817495"/>
    <lineage>
        <taxon>Bacteria</taxon>
        <taxon>Bacillati</taxon>
        <taxon>Actinomycetota</taxon>
        <taxon>Actinomycetes</taxon>
        <taxon>Micrococcales</taxon>
        <taxon>Microbacteriaceae</taxon>
        <taxon>Agromyces</taxon>
    </lineage>
</organism>
<dbReference type="OrthoDB" id="8603558at2"/>
<sequence>MSTNEERTHRPGADHSDADATTDSSTAKRDDHDPRHAWKPYLRFAAMILTAMFLGYWTMFAGSWEWGHVRFSESRAFMALTMGGTMGLVMLGYMLGMYRNTKANIVVIVVSLVFIGGGIALDRTQATVDDVAFMRGMIPHHSLAITRSERFGNTDLRVCELAVGISEAQRREIDEMDWLIRDIRENGPATTAQEAADRPVPDFPASADRTCDGE</sequence>
<feature type="region of interest" description="Disordered" evidence="1">
    <location>
        <begin position="188"/>
        <end position="214"/>
    </location>
</feature>
<protein>
    <submittedName>
        <fullName evidence="4">DUF305 domain-containing protein</fullName>
    </submittedName>
</protein>